<dbReference type="GO" id="GO:0007160">
    <property type="term" value="P:cell-matrix adhesion"/>
    <property type="evidence" value="ECO:0007669"/>
    <property type="project" value="InterPro"/>
</dbReference>
<dbReference type="Pfam" id="PF06119">
    <property type="entry name" value="NIDO"/>
    <property type="match status" value="1"/>
</dbReference>
<dbReference type="Proteomes" id="UP001174909">
    <property type="component" value="Unassembled WGS sequence"/>
</dbReference>
<name>A0AA35T0E9_GEOBA</name>
<protein>
    <recommendedName>
        <fullName evidence="3">NIDO domain-containing protein</fullName>
    </recommendedName>
</protein>
<dbReference type="InterPro" id="IPR002172">
    <property type="entry name" value="LDrepeatLR_classA_rpt"/>
</dbReference>
<reference evidence="4" key="1">
    <citation type="submission" date="2023-03" db="EMBL/GenBank/DDBJ databases">
        <authorList>
            <person name="Steffen K."/>
            <person name="Cardenas P."/>
        </authorList>
    </citation>
    <scope>NUCLEOTIDE SEQUENCE</scope>
</reference>
<feature type="disulfide bond" evidence="2">
    <location>
        <begin position="130"/>
        <end position="148"/>
    </location>
</feature>
<feature type="disulfide bond" evidence="2">
    <location>
        <begin position="123"/>
        <end position="135"/>
    </location>
</feature>
<keyword evidence="1 2" id="KW-1015">Disulfide bond</keyword>
<keyword evidence="5" id="KW-1185">Reference proteome</keyword>
<dbReference type="PROSITE" id="PS01209">
    <property type="entry name" value="LDLRA_1"/>
    <property type="match status" value="1"/>
</dbReference>
<dbReference type="Pfam" id="PF00057">
    <property type="entry name" value="Ldl_recept_a"/>
    <property type="match status" value="1"/>
</dbReference>
<dbReference type="SMART" id="SM00192">
    <property type="entry name" value="LDLa"/>
    <property type="match status" value="1"/>
</dbReference>
<evidence type="ECO:0000313" key="4">
    <source>
        <dbReference type="EMBL" id="CAI8038677.1"/>
    </source>
</evidence>
<feature type="domain" description="NIDO" evidence="3">
    <location>
        <begin position="42"/>
        <end position="75"/>
    </location>
</feature>
<dbReference type="PROSITE" id="PS50068">
    <property type="entry name" value="LDLRA_2"/>
    <property type="match status" value="1"/>
</dbReference>
<accession>A0AA35T0E9</accession>
<comment type="caution">
    <text evidence="4">The sequence shown here is derived from an EMBL/GenBank/DDBJ whole genome shotgun (WGS) entry which is preliminary data.</text>
</comment>
<dbReference type="AlphaFoldDB" id="A0AA35T0E9"/>
<feature type="disulfide bond" evidence="2">
    <location>
        <begin position="142"/>
        <end position="157"/>
    </location>
</feature>
<organism evidence="4 5">
    <name type="scientific">Geodia barretti</name>
    <name type="common">Barrett's horny sponge</name>
    <dbReference type="NCBI Taxonomy" id="519541"/>
    <lineage>
        <taxon>Eukaryota</taxon>
        <taxon>Metazoa</taxon>
        <taxon>Porifera</taxon>
        <taxon>Demospongiae</taxon>
        <taxon>Heteroscleromorpha</taxon>
        <taxon>Tetractinellida</taxon>
        <taxon>Astrophorina</taxon>
        <taxon>Geodiidae</taxon>
        <taxon>Geodia</taxon>
    </lineage>
</organism>
<gene>
    <name evidence="4" type="ORF">GBAR_LOCUS21572</name>
</gene>
<evidence type="ECO:0000313" key="5">
    <source>
        <dbReference type="Proteomes" id="UP001174909"/>
    </source>
</evidence>
<evidence type="ECO:0000256" key="2">
    <source>
        <dbReference type="PROSITE-ProRule" id="PRU00124"/>
    </source>
</evidence>
<proteinExistence type="predicted"/>
<dbReference type="SUPFAM" id="SSF57424">
    <property type="entry name" value="LDL receptor-like module"/>
    <property type="match status" value="1"/>
</dbReference>
<dbReference type="EMBL" id="CASHTH010003004">
    <property type="protein sequence ID" value="CAI8038677.1"/>
    <property type="molecule type" value="Genomic_DNA"/>
</dbReference>
<feature type="non-terminal residue" evidence="4">
    <location>
        <position position="1"/>
    </location>
</feature>
<dbReference type="InterPro" id="IPR023415">
    <property type="entry name" value="LDLR_class-A_CS"/>
</dbReference>
<dbReference type="Gene3D" id="4.10.400.10">
    <property type="entry name" value="Low-density Lipoprotein Receptor"/>
    <property type="match status" value="1"/>
</dbReference>
<evidence type="ECO:0000259" key="3">
    <source>
        <dbReference type="Pfam" id="PF06119"/>
    </source>
</evidence>
<dbReference type="InterPro" id="IPR003886">
    <property type="entry name" value="NIDO_dom"/>
</dbReference>
<dbReference type="CDD" id="cd00112">
    <property type="entry name" value="LDLa"/>
    <property type="match status" value="1"/>
</dbReference>
<dbReference type="InterPro" id="IPR036055">
    <property type="entry name" value="LDL_receptor-like_sf"/>
</dbReference>
<sequence length="170" mass="18759">NLNFLTLSNYTTLPRNHGAVSDRIPTNGNFSAGAWNITTLYSTTSTFQAVLITNGTDSYAVFIYECGGMEWGGAEIGWQAPRLYGNNNVQEAHYLSGSVESADIGCLYSSNHSAIVYRLYRACEAFDWLCDYGTCVAGQKRCDGYRDCRDGTDEQECENRASASKKVVHD</sequence>
<evidence type="ECO:0000256" key="1">
    <source>
        <dbReference type="ARBA" id="ARBA00023157"/>
    </source>
</evidence>